<dbReference type="GO" id="GO:0005886">
    <property type="term" value="C:plasma membrane"/>
    <property type="evidence" value="ECO:0007669"/>
    <property type="project" value="TreeGrafter"/>
</dbReference>
<dbReference type="GO" id="GO:0016887">
    <property type="term" value="F:ATP hydrolysis activity"/>
    <property type="evidence" value="ECO:0007669"/>
    <property type="project" value="InterPro"/>
</dbReference>
<dbReference type="InterPro" id="IPR027417">
    <property type="entry name" value="P-loop_NTPase"/>
</dbReference>
<keyword evidence="2" id="KW-0067">ATP-binding</keyword>
<dbReference type="Pfam" id="PF00005">
    <property type="entry name" value="ABC_tran"/>
    <property type="match status" value="1"/>
</dbReference>
<dbReference type="AlphaFoldDB" id="A0A7W9KB92"/>
<dbReference type="SMART" id="SM00382">
    <property type="entry name" value="AAA"/>
    <property type="match status" value="1"/>
</dbReference>
<dbReference type="InterPro" id="IPR003439">
    <property type="entry name" value="ABC_transporter-like_ATP-bd"/>
</dbReference>
<dbReference type="GO" id="GO:0005524">
    <property type="term" value="F:ATP binding"/>
    <property type="evidence" value="ECO:0007669"/>
    <property type="project" value="UniProtKB-KW"/>
</dbReference>
<organism evidence="4 5">
    <name type="scientific">Kutzneria kofuensis</name>
    <dbReference type="NCBI Taxonomy" id="103725"/>
    <lineage>
        <taxon>Bacteria</taxon>
        <taxon>Bacillati</taxon>
        <taxon>Actinomycetota</taxon>
        <taxon>Actinomycetes</taxon>
        <taxon>Pseudonocardiales</taxon>
        <taxon>Pseudonocardiaceae</taxon>
        <taxon>Kutzneria</taxon>
    </lineage>
</organism>
<dbReference type="Gene3D" id="3.40.50.300">
    <property type="entry name" value="P-loop containing nucleotide triphosphate hydrolases"/>
    <property type="match status" value="1"/>
</dbReference>
<dbReference type="GO" id="GO:0022857">
    <property type="term" value="F:transmembrane transporter activity"/>
    <property type="evidence" value="ECO:0007669"/>
    <property type="project" value="TreeGrafter"/>
</dbReference>
<protein>
    <submittedName>
        <fullName evidence="4">ABC-type lipoprotein export system ATPase subunit</fullName>
    </submittedName>
</protein>
<dbReference type="RefSeq" id="WP_184858249.1">
    <property type="nucleotide sequence ID" value="NZ_JACHIR010000001.1"/>
</dbReference>
<evidence type="ECO:0000256" key="1">
    <source>
        <dbReference type="ARBA" id="ARBA00022741"/>
    </source>
</evidence>
<dbReference type="PROSITE" id="PS50893">
    <property type="entry name" value="ABC_TRANSPORTER_2"/>
    <property type="match status" value="1"/>
</dbReference>
<keyword evidence="5" id="KW-1185">Reference proteome</keyword>
<evidence type="ECO:0000313" key="5">
    <source>
        <dbReference type="Proteomes" id="UP000585638"/>
    </source>
</evidence>
<proteinExistence type="predicted"/>
<dbReference type="Proteomes" id="UP000585638">
    <property type="component" value="Unassembled WGS sequence"/>
</dbReference>
<reference evidence="4 5" key="1">
    <citation type="submission" date="2020-08" db="EMBL/GenBank/DDBJ databases">
        <title>Sequencing the genomes of 1000 actinobacteria strains.</title>
        <authorList>
            <person name="Klenk H.-P."/>
        </authorList>
    </citation>
    <scope>NUCLEOTIDE SEQUENCE [LARGE SCALE GENOMIC DNA]</scope>
    <source>
        <strain evidence="4 5">DSM 43851</strain>
    </source>
</reference>
<dbReference type="InterPro" id="IPR017871">
    <property type="entry name" value="ABC_transporter-like_CS"/>
</dbReference>
<dbReference type="InterPro" id="IPR015854">
    <property type="entry name" value="ABC_transpr_LolD-like"/>
</dbReference>
<evidence type="ECO:0000313" key="4">
    <source>
        <dbReference type="EMBL" id="MBB5889409.1"/>
    </source>
</evidence>
<name>A0A7W9KB92_9PSEU</name>
<accession>A0A7W9KB92</accession>
<dbReference type="SUPFAM" id="SSF52540">
    <property type="entry name" value="P-loop containing nucleoside triphosphate hydrolases"/>
    <property type="match status" value="1"/>
</dbReference>
<dbReference type="EMBL" id="JACHIR010000001">
    <property type="protein sequence ID" value="MBB5889409.1"/>
    <property type="molecule type" value="Genomic_DNA"/>
</dbReference>
<dbReference type="PROSITE" id="PS00211">
    <property type="entry name" value="ABC_TRANSPORTER_1"/>
    <property type="match status" value="1"/>
</dbReference>
<dbReference type="PANTHER" id="PTHR24220">
    <property type="entry name" value="IMPORT ATP-BINDING PROTEIN"/>
    <property type="match status" value="1"/>
</dbReference>
<evidence type="ECO:0000256" key="2">
    <source>
        <dbReference type="ARBA" id="ARBA00022840"/>
    </source>
</evidence>
<dbReference type="InterPro" id="IPR003593">
    <property type="entry name" value="AAA+_ATPase"/>
</dbReference>
<keyword evidence="1" id="KW-0547">Nucleotide-binding</keyword>
<evidence type="ECO:0000259" key="3">
    <source>
        <dbReference type="PROSITE" id="PS50893"/>
    </source>
</evidence>
<dbReference type="PANTHER" id="PTHR24220:SF685">
    <property type="entry name" value="ABC TRANSPORTER RELATED"/>
    <property type="match status" value="1"/>
</dbReference>
<comment type="caution">
    <text evidence="4">The sequence shown here is derived from an EMBL/GenBank/DDBJ whole genome shotgun (WGS) entry which is preliminary data.</text>
</comment>
<feature type="domain" description="ABC transporter" evidence="3">
    <location>
        <begin position="5"/>
        <end position="222"/>
    </location>
</feature>
<sequence>MADVLAAQGVGVDYPTPAGTVTAIDGVTVTVPDEGVTLFAGPSGSGKSTLLRVLALVERPTRGVVQLGGEAVSGRSHRRLRALRRQTIALMFQNPLENLLPELTAAQNVIAAAQSAGREADLDLLGVVGLDGMGDYRVPALSGGQQQRLALCCALAREPKVVLADEPTSQLDDTSAGLVLETLKVLVDRGVPVAVASHDDRLIKLADRVVRMDSGRVDSGRVA</sequence>
<keyword evidence="4" id="KW-0449">Lipoprotein</keyword>
<gene>
    <name evidence="4" type="ORF">BJ998_000605</name>
</gene>